<dbReference type="AlphaFoldDB" id="A0A1D7USA8"/>
<dbReference type="PANTHER" id="PTHR46796:SF13">
    <property type="entry name" value="HTH-TYPE TRANSCRIPTIONAL ACTIVATOR RHAS"/>
    <property type="match status" value="1"/>
</dbReference>
<dbReference type="Gene3D" id="1.10.10.60">
    <property type="entry name" value="Homeodomain-like"/>
    <property type="match status" value="1"/>
</dbReference>
<reference evidence="5 6" key="1">
    <citation type="submission" date="2016-04" db="EMBL/GenBank/DDBJ databases">
        <title>Complete genome seqeunce of Leptospira alstonii serovar Room22.</title>
        <authorList>
            <person name="Nally J.E."/>
            <person name="Bayles D.O."/>
            <person name="Hurley D."/>
            <person name="Fanning S."/>
            <person name="McMahon B.J."/>
            <person name="Arent Z."/>
        </authorList>
    </citation>
    <scope>NUCLEOTIDE SEQUENCE [LARGE SCALE GENOMIC DNA]</scope>
    <source>
        <strain evidence="5 6">GWTS #1</strain>
    </source>
</reference>
<protein>
    <recommendedName>
        <fullName evidence="4">HTH araC/xylS-type domain-containing protein</fullName>
    </recommendedName>
</protein>
<accession>A0A1D7USA8</accession>
<evidence type="ECO:0000313" key="5">
    <source>
        <dbReference type="EMBL" id="AOP32480.1"/>
    </source>
</evidence>
<dbReference type="Proteomes" id="UP000094197">
    <property type="component" value="Chromosome 1"/>
</dbReference>
<dbReference type="PROSITE" id="PS01124">
    <property type="entry name" value="HTH_ARAC_FAMILY_2"/>
    <property type="match status" value="1"/>
</dbReference>
<evidence type="ECO:0000313" key="6">
    <source>
        <dbReference type="Proteomes" id="UP000094197"/>
    </source>
</evidence>
<proteinExistence type="predicted"/>
<evidence type="ECO:0000256" key="3">
    <source>
        <dbReference type="ARBA" id="ARBA00023163"/>
    </source>
</evidence>
<dbReference type="KEGG" id="laj:A0128_00445"/>
<dbReference type="InterPro" id="IPR050204">
    <property type="entry name" value="AraC_XylS_family_regulators"/>
</dbReference>
<dbReference type="RefSeq" id="WP_069605730.1">
    <property type="nucleotide sequence ID" value="NZ_CP015217.1"/>
</dbReference>
<dbReference type="SUPFAM" id="SSF46689">
    <property type="entry name" value="Homeodomain-like"/>
    <property type="match status" value="1"/>
</dbReference>
<keyword evidence="6" id="KW-1185">Reference proteome</keyword>
<dbReference type="InterPro" id="IPR009057">
    <property type="entry name" value="Homeodomain-like_sf"/>
</dbReference>
<gene>
    <name evidence="5" type="ORF">A0128_00445</name>
</gene>
<dbReference type="EMBL" id="CP015217">
    <property type="protein sequence ID" value="AOP32480.1"/>
    <property type="molecule type" value="Genomic_DNA"/>
</dbReference>
<keyword evidence="1" id="KW-0805">Transcription regulation</keyword>
<sequence>MNHKENSVLFYWNRKTFSSEYEIIPGENCVIGIQTQGSIFLVQDQKKIELNSAGITGILTGSRTFFSKEGVDSFLIQIPPHELSVFLKEPLKEITGQSIGLEDLFSAKSISEFRAECIEERAKNLSSGWAWNRFYKNLKKQKESNPYIKHVLSKMKAADGKVSISSLCKELGISQSKMERDFKTYIGLSPKEYSDLIRFRKSLSIKEYSKNLTDLAYVSGYYDQAHFIREFKKRTGKTPKQWFK</sequence>
<evidence type="ECO:0000256" key="2">
    <source>
        <dbReference type="ARBA" id="ARBA00023125"/>
    </source>
</evidence>
<dbReference type="Pfam" id="PF12833">
    <property type="entry name" value="HTH_18"/>
    <property type="match status" value="1"/>
</dbReference>
<evidence type="ECO:0000259" key="4">
    <source>
        <dbReference type="PROSITE" id="PS01124"/>
    </source>
</evidence>
<dbReference type="GO" id="GO:0043565">
    <property type="term" value="F:sequence-specific DNA binding"/>
    <property type="evidence" value="ECO:0007669"/>
    <property type="project" value="InterPro"/>
</dbReference>
<keyword evidence="2" id="KW-0238">DNA-binding</keyword>
<dbReference type="OrthoDB" id="323290at2"/>
<feature type="domain" description="HTH araC/xylS-type" evidence="4">
    <location>
        <begin position="142"/>
        <end position="244"/>
    </location>
</feature>
<dbReference type="PANTHER" id="PTHR46796">
    <property type="entry name" value="HTH-TYPE TRANSCRIPTIONAL ACTIVATOR RHAS-RELATED"/>
    <property type="match status" value="1"/>
</dbReference>
<dbReference type="InterPro" id="IPR018060">
    <property type="entry name" value="HTH_AraC"/>
</dbReference>
<dbReference type="SMART" id="SM00342">
    <property type="entry name" value="HTH_ARAC"/>
    <property type="match status" value="1"/>
</dbReference>
<evidence type="ECO:0000256" key="1">
    <source>
        <dbReference type="ARBA" id="ARBA00023015"/>
    </source>
</evidence>
<organism evidence="5 6">
    <name type="scientific">Leptospira tipperaryensis</name>
    <dbReference type="NCBI Taxonomy" id="2564040"/>
    <lineage>
        <taxon>Bacteria</taxon>
        <taxon>Pseudomonadati</taxon>
        <taxon>Spirochaetota</taxon>
        <taxon>Spirochaetia</taxon>
        <taxon>Leptospirales</taxon>
        <taxon>Leptospiraceae</taxon>
        <taxon>Leptospira</taxon>
    </lineage>
</organism>
<dbReference type="GO" id="GO:0003700">
    <property type="term" value="F:DNA-binding transcription factor activity"/>
    <property type="evidence" value="ECO:0007669"/>
    <property type="project" value="InterPro"/>
</dbReference>
<name>A0A1D7USA8_9LEPT</name>
<keyword evidence="3" id="KW-0804">Transcription</keyword>